<reference evidence="2" key="1">
    <citation type="submission" date="2021-01" db="EMBL/GenBank/DDBJ databases">
        <authorList>
            <person name="Corre E."/>
            <person name="Pelletier E."/>
            <person name="Niang G."/>
            <person name="Scheremetjew M."/>
            <person name="Finn R."/>
            <person name="Kale V."/>
            <person name="Holt S."/>
            <person name="Cochrane G."/>
            <person name="Meng A."/>
            <person name="Brown T."/>
            <person name="Cohen L."/>
        </authorList>
    </citation>
    <scope>NUCLEOTIDE SEQUENCE</scope>
    <source>
        <strain evidence="2">CCMP3328</strain>
    </source>
</reference>
<evidence type="ECO:0000256" key="1">
    <source>
        <dbReference type="SAM" id="Phobius"/>
    </source>
</evidence>
<dbReference type="AlphaFoldDB" id="A0A7R9ZPV4"/>
<keyword evidence="1" id="KW-1133">Transmembrane helix</keyword>
<feature type="transmembrane region" description="Helical" evidence="1">
    <location>
        <begin position="54"/>
        <end position="73"/>
    </location>
</feature>
<accession>A0A7R9ZPV4</accession>
<proteinExistence type="predicted"/>
<organism evidence="2">
    <name type="scientific">Craspedostauros australis</name>
    <dbReference type="NCBI Taxonomy" id="1486917"/>
    <lineage>
        <taxon>Eukaryota</taxon>
        <taxon>Sar</taxon>
        <taxon>Stramenopiles</taxon>
        <taxon>Ochrophyta</taxon>
        <taxon>Bacillariophyta</taxon>
        <taxon>Bacillariophyceae</taxon>
        <taxon>Bacillariophycidae</taxon>
        <taxon>Naviculales</taxon>
        <taxon>Naviculaceae</taxon>
        <taxon>Craspedostauros</taxon>
    </lineage>
</organism>
<feature type="transmembrane region" description="Helical" evidence="1">
    <location>
        <begin position="85"/>
        <end position="109"/>
    </location>
</feature>
<gene>
    <name evidence="2" type="ORF">CAUS1442_LOCUS9647</name>
</gene>
<protein>
    <submittedName>
        <fullName evidence="2">Uncharacterized protein</fullName>
    </submittedName>
</protein>
<keyword evidence="1" id="KW-0812">Transmembrane</keyword>
<evidence type="ECO:0000313" key="2">
    <source>
        <dbReference type="EMBL" id="CAD8337519.1"/>
    </source>
</evidence>
<dbReference type="EMBL" id="HBEF01015403">
    <property type="protein sequence ID" value="CAD8337519.1"/>
    <property type="molecule type" value="Transcribed_RNA"/>
</dbReference>
<sequence>MIISRDDLRGLLFGLSMRLDIIDALCLRCRRQRHCHHGPYPLLSSTTPNMHDRLGIVVTHMVVIPLLLVVLLIPPATSHVACFGFIPVTGAGAGAAAVCTLSLLQLYAVGGDRSDVVKMAVMARGGGNSASLPEMVDGVTHLSYRQSRSHHRAKGLMEVCRCATHR</sequence>
<name>A0A7R9ZPV4_9STRA</name>
<keyword evidence="1" id="KW-0472">Membrane</keyword>